<dbReference type="RefSeq" id="WP_166247682.1">
    <property type="nucleotide sequence ID" value="NZ_CP049616.1"/>
</dbReference>
<organism evidence="3 4">
    <name type="scientific">Flagellimonas oceani</name>
    <dbReference type="NCBI Taxonomy" id="2698672"/>
    <lineage>
        <taxon>Bacteria</taxon>
        <taxon>Pseudomonadati</taxon>
        <taxon>Bacteroidota</taxon>
        <taxon>Flavobacteriia</taxon>
        <taxon>Flavobacteriales</taxon>
        <taxon>Flavobacteriaceae</taxon>
        <taxon>Flagellimonas</taxon>
    </lineage>
</organism>
<dbReference type="InterPro" id="IPR001789">
    <property type="entry name" value="Sig_transdc_resp-reg_receiver"/>
</dbReference>
<evidence type="ECO:0000313" key="4">
    <source>
        <dbReference type="Proteomes" id="UP000502928"/>
    </source>
</evidence>
<reference evidence="3 4" key="1">
    <citation type="submission" date="2020-02" db="EMBL/GenBank/DDBJ databases">
        <title>Complete genome of Muricauda sp. 501str8.</title>
        <authorList>
            <person name="Dong B."/>
            <person name="Zhu S."/>
            <person name="Yang J."/>
            <person name="Chen J."/>
        </authorList>
    </citation>
    <scope>NUCLEOTIDE SEQUENCE [LARGE SCALE GENOMIC DNA]</scope>
    <source>
        <strain evidence="3 4">501str8</strain>
    </source>
</reference>
<name>A0A6G7IZI9_9FLAO</name>
<dbReference type="Gene3D" id="3.40.50.2300">
    <property type="match status" value="1"/>
</dbReference>
<protein>
    <submittedName>
        <fullName evidence="3">Response regulator</fullName>
    </submittedName>
</protein>
<dbReference type="KEGG" id="mut:GVT53_04815"/>
<sequence length="155" mass="17838">MNILPSNPGNQILNVALADDDEDDRLFFQEAMEDIAIRTKLSLLNDGQELMDYLNLPNIILPNLIFLDLNMPIKNGMQCLKEIRSSSRLNDVCIAIYSTSCSEKDIEETFVNGANVYLNKPNNFSKLRESIEKVLQINWQYHTSNLNRDNFLLRL</sequence>
<dbReference type="EMBL" id="CP049616">
    <property type="protein sequence ID" value="QII44021.1"/>
    <property type="molecule type" value="Genomic_DNA"/>
</dbReference>
<dbReference type="GO" id="GO:0000160">
    <property type="term" value="P:phosphorelay signal transduction system"/>
    <property type="evidence" value="ECO:0007669"/>
    <property type="project" value="InterPro"/>
</dbReference>
<accession>A0A6G7IZI9</accession>
<dbReference type="Proteomes" id="UP000502928">
    <property type="component" value="Chromosome"/>
</dbReference>
<dbReference type="SUPFAM" id="SSF52172">
    <property type="entry name" value="CheY-like"/>
    <property type="match status" value="1"/>
</dbReference>
<feature type="domain" description="Response regulatory" evidence="2">
    <location>
        <begin position="14"/>
        <end position="135"/>
    </location>
</feature>
<feature type="modified residue" description="4-aspartylphosphate" evidence="1">
    <location>
        <position position="68"/>
    </location>
</feature>
<keyword evidence="1" id="KW-0597">Phosphoprotein</keyword>
<dbReference type="PANTHER" id="PTHR44520">
    <property type="entry name" value="RESPONSE REGULATOR RCP1-RELATED"/>
    <property type="match status" value="1"/>
</dbReference>
<dbReference type="PROSITE" id="PS50110">
    <property type="entry name" value="RESPONSE_REGULATORY"/>
    <property type="match status" value="1"/>
</dbReference>
<dbReference type="AlphaFoldDB" id="A0A6G7IZI9"/>
<dbReference type="Pfam" id="PF00072">
    <property type="entry name" value="Response_reg"/>
    <property type="match status" value="1"/>
</dbReference>
<dbReference type="InterPro" id="IPR011006">
    <property type="entry name" value="CheY-like_superfamily"/>
</dbReference>
<evidence type="ECO:0000313" key="3">
    <source>
        <dbReference type="EMBL" id="QII44021.1"/>
    </source>
</evidence>
<gene>
    <name evidence="3" type="ORF">GVT53_04815</name>
</gene>
<keyword evidence="4" id="KW-1185">Reference proteome</keyword>
<proteinExistence type="predicted"/>
<dbReference type="InterPro" id="IPR052893">
    <property type="entry name" value="TCS_response_regulator"/>
</dbReference>
<dbReference type="PANTHER" id="PTHR44520:SF2">
    <property type="entry name" value="RESPONSE REGULATOR RCP1"/>
    <property type="match status" value="1"/>
</dbReference>
<evidence type="ECO:0000259" key="2">
    <source>
        <dbReference type="PROSITE" id="PS50110"/>
    </source>
</evidence>
<dbReference type="SMART" id="SM00448">
    <property type="entry name" value="REC"/>
    <property type="match status" value="1"/>
</dbReference>
<evidence type="ECO:0000256" key="1">
    <source>
        <dbReference type="PROSITE-ProRule" id="PRU00169"/>
    </source>
</evidence>